<comment type="catalytic activity">
    <reaction evidence="12">
        <text>Cleavage of a -Pro-|-Xaa bond to release a C-terminal amino acid.</text>
        <dbReference type="EC" id="3.4.16.2"/>
    </reaction>
</comment>
<comment type="subcellular location">
    <subcellularLocation>
        <location evidence="1">Lysosome</location>
    </subcellularLocation>
</comment>
<dbReference type="EMBL" id="KI209536">
    <property type="protein sequence ID" value="ERL96054.1"/>
    <property type="molecule type" value="Genomic_DNA"/>
</dbReference>
<evidence type="ECO:0000256" key="8">
    <source>
        <dbReference type="ARBA" id="ARBA00023145"/>
    </source>
</evidence>
<dbReference type="OMA" id="WITTAFE"/>
<keyword evidence="7" id="KW-0378">Hydrolase</keyword>
<evidence type="ECO:0000313" key="23">
    <source>
        <dbReference type="EMBL" id="ERL96251.1"/>
    </source>
</evidence>
<keyword evidence="4" id="KW-0121">Carboxypeptidase</keyword>
<evidence type="ECO:0000256" key="9">
    <source>
        <dbReference type="ARBA" id="ARBA00023157"/>
    </source>
</evidence>
<evidence type="ECO:0000313" key="21">
    <source>
        <dbReference type="EMBL" id="ERL95879.1"/>
    </source>
</evidence>
<dbReference type="EMBL" id="KB740686">
    <property type="protein sequence ID" value="ENN79585.1"/>
    <property type="molecule type" value="Genomic_DNA"/>
</dbReference>
<feature type="signal peptide" evidence="18">
    <location>
        <begin position="1"/>
        <end position="18"/>
    </location>
</feature>
<dbReference type="EMBL" id="KI208552">
    <property type="protein sequence ID" value="ERL95879.1"/>
    <property type="molecule type" value="Genomic_DNA"/>
</dbReference>
<evidence type="ECO:0000256" key="2">
    <source>
        <dbReference type="ARBA" id="ARBA00011079"/>
    </source>
</evidence>
<evidence type="ECO:0000256" key="15">
    <source>
        <dbReference type="ARBA" id="ARBA00073691"/>
    </source>
</evidence>
<evidence type="ECO:0000256" key="7">
    <source>
        <dbReference type="ARBA" id="ARBA00022801"/>
    </source>
</evidence>
<dbReference type="Pfam" id="PF05577">
    <property type="entry name" value="Peptidase_S28"/>
    <property type="match status" value="1"/>
</dbReference>
<protein>
    <recommendedName>
        <fullName evidence="15">Lysosomal Pro-X carboxypeptidase</fullName>
        <ecNumber evidence="14">3.4.16.2</ecNumber>
    </recommendedName>
    <alternativeName>
        <fullName evidence="17">Proline carboxypeptidase</fullName>
    </alternativeName>
    <alternativeName>
        <fullName evidence="16">Prolylcarboxypeptidase</fullName>
    </alternativeName>
</protein>
<dbReference type="MEROPS" id="S28.001"/>
<name>N6UD38_DENPD</name>
<evidence type="ECO:0000256" key="3">
    <source>
        <dbReference type="ARBA" id="ARBA00011738"/>
    </source>
</evidence>
<dbReference type="SUPFAM" id="SSF53474">
    <property type="entry name" value="alpha/beta-Hydrolases"/>
    <property type="match status" value="1"/>
</dbReference>
<organism evidence="19">
    <name type="scientific">Dendroctonus ponderosae</name>
    <name type="common">Mountain pine beetle</name>
    <dbReference type="NCBI Taxonomy" id="77166"/>
    <lineage>
        <taxon>Eukaryota</taxon>
        <taxon>Metazoa</taxon>
        <taxon>Ecdysozoa</taxon>
        <taxon>Arthropoda</taxon>
        <taxon>Hexapoda</taxon>
        <taxon>Insecta</taxon>
        <taxon>Pterygota</taxon>
        <taxon>Neoptera</taxon>
        <taxon>Endopterygota</taxon>
        <taxon>Coleoptera</taxon>
        <taxon>Polyphaga</taxon>
        <taxon>Cucujiformia</taxon>
        <taxon>Curculionidae</taxon>
        <taxon>Scolytinae</taxon>
        <taxon>Dendroctonus</taxon>
    </lineage>
</organism>
<evidence type="ECO:0000256" key="6">
    <source>
        <dbReference type="ARBA" id="ARBA00022729"/>
    </source>
</evidence>
<dbReference type="EC" id="3.4.16.2" evidence="14"/>
<dbReference type="GO" id="GO:0006508">
    <property type="term" value="P:proteolysis"/>
    <property type="evidence" value="ECO:0007669"/>
    <property type="project" value="UniProtKB-KW"/>
</dbReference>
<gene>
    <name evidence="20" type="ORF">D910_00435</name>
    <name evidence="21" type="ORF">D910_00523</name>
    <name evidence="22" type="ORF">D910_00896</name>
    <name evidence="23" type="ORF">D910_01628</name>
    <name evidence="19" type="ORF">YQE_04047</name>
</gene>
<dbReference type="PANTHER" id="PTHR11010:SF38">
    <property type="entry name" value="LYSOSOMAL PRO-X CARBOXYPEPTIDASE"/>
    <property type="match status" value="1"/>
</dbReference>
<accession>N6UD38</accession>
<keyword evidence="9" id="KW-1015">Disulfide bond</keyword>
<proteinExistence type="inferred from homology"/>
<dbReference type="InterPro" id="IPR042269">
    <property type="entry name" value="Ser_carbopepase_S28_SKS"/>
</dbReference>
<evidence type="ECO:0000256" key="5">
    <source>
        <dbReference type="ARBA" id="ARBA00022670"/>
    </source>
</evidence>
<keyword evidence="8" id="KW-0865">Zymogen</keyword>
<comment type="function">
    <text evidence="13">Cleaves C-terminal amino acids linked to proline in peptides such as angiotensin II, III and des-Arg9-bradykinin. This cleavage occurs at acidic pH, but enzymatic activity is retained with some substrates at neutral pH.</text>
</comment>
<evidence type="ECO:0000256" key="11">
    <source>
        <dbReference type="ARBA" id="ARBA00023228"/>
    </source>
</evidence>
<dbReference type="EMBL" id="KB630175">
    <property type="protein sequence ID" value="ERL83449.1"/>
    <property type="molecule type" value="Genomic_DNA"/>
</dbReference>
<dbReference type="FunFam" id="1.20.120.980:FF:000002">
    <property type="entry name" value="lysosomal Pro-X carboxypeptidase"/>
    <property type="match status" value="1"/>
</dbReference>
<keyword evidence="10" id="KW-0325">Glycoprotein</keyword>
<evidence type="ECO:0000256" key="17">
    <source>
        <dbReference type="ARBA" id="ARBA00076608"/>
    </source>
</evidence>
<keyword evidence="11" id="KW-0458">Lysosome</keyword>
<evidence type="ECO:0000256" key="16">
    <source>
        <dbReference type="ARBA" id="ARBA00076475"/>
    </source>
</evidence>
<dbReference type="GO" id="GO:0005764">
    <property type="term" value="C:lysosome"/>
    <property type="evidence" value="ECO:0007669"/>
    <property type="project" value="UniProtKB-SubCell"/>
</dbReference>
<evidence type="ECO:0000256" key="1">
    <source>
        <dbReference type="ARBA" id="ARBA00004371"/>
    </source>
</evidence>
<evidence type="ECO:0000313" key="19">
    <source>
        <dbReference type="EMBL" id="ENN79585.1"/>
    </source>
</evidence>
<keyword evidence="5" id="KW-0645">Protease</keyword>
<dbReference type="GO" id="GO:0008239">
    <property type="term" value="F:dipeptidyl-peptidase activity"/>
    <property type="evidence" value="ECO:0007669"/>
    <property type="project" value="TreeGrafter"/>
</dbReference>
<dbReference type="InterPro" id="IPR029058">
    <property type="entry name" value="AB_hydrolase_fold"/>
</dbReference>
<evidence type="ECO:0000313" key="22">
    <source>
        <dbReference type="EMBL" id="ERL96054.1"/>
    </source>
</evidence>
<evidence type="ECO:0000256" key="10">
    <source>
        <dbReference type="ARBA" id="ARBA00023180"/>
    </source>
</evidence>
<feature type="chain" id="PRO_5009708011" description="Lysosomal Pro-X carboxypeptidase" evidence="18">
    <location>
        <begin position="19"/>
        <end position="466"/>
    </location>
</feature>
<dbReference type="PANTHER" id="PTHR11010">
    <property type="entry name" value="PROTEASE S28 PRO-X CARBOXYPEPTIDASE-RELATED"/>
    <property type="match status" value="1"/>
</dbReference>
<dbReference type="Proteomes" id="UP000030742">
    <property type="component" value="Unassembled WGS sequence"/>
</dbReference>
<evidence type="ECO:0000256" key="12">
    <source>
        <dbReference type="ARBA" id="ARBA00052013"/>
    </source>
</evidence>
<dbReference type="HOGENOM" id="CLU_020959_0_0_1"/>
<keyword evidence="6 18" id="KW-0732">Signal</keyword>
<dbReference type="GO" id="GO:0004185">
    <property type="term" value="F:serine-type carboxypeptidase activity"/>
    <property type="evidence" value="ECO:0007669"/>
    <property type="project" value="UniProtKB-EC"/>
</dbReference>
<dbReference type="Gene3D" id="3.40.50.1820">
    <property type="entry name" value="alpha/beta hydrolase"/>
    <property type="match status" value="1"/>
</dbReference>
<dbReference type="InterPro" id="IPR008758">
    <property type="entry name" value="Peptidase_S28"/>
</dbReference>
<evidence type="ECO:0000256" key="14">
    <source>
        <dbReference type="ARBA" id="ARBA00066456"/>
    </source>
</evidence>
<dbReference type="EMBL" id="KI210399">
    <property type="protein sequence ID" value="ERL96251.1"/>
    <property type="molecule type" value="Genomic_DNA"/>
</dbReference>
<dbReference type="OrthoDB" id="2130629at2759"/>
<feature type="non-terminal residue" evidence="19">
    <location>
        <position position="1"/>
    </location>
</feature>
<comment type="similarity">
    <text evidence="2">Belongs to the peptidase S28 family.</text>
</comment>
<evidence type="ECO:0000256" key="18">
    <source>
        <dbReference type="SAM" id="SignalP"/>
    </source>
</evidence>
<reference evidence="19 24" key="1">
    <citation type="journal article" date="2013" name="Genome Biol.">
        <title>Draft genome of the mountain pine beetle, Dendroctonus ponderosae Hopkins, a major forest pest.</title>
        <authorList>
            <person name="Keeling C.I."/>
            <person name="Yuen M.M."/>
            <person name="Liao N.Y."/>
            <person name="Docking T.R."/>
            <person name="Chan S.K."/>
            <person name="Taylor G.A."/>
            <person name="Palmquist D.L."/>
            <person name="Jackman S.D."/>
            <person name="Nguyen A."/>
            <person name="Li M."/>
            <person name="Henderson H."/>
            <person name="Janes J.K."/>
            <person name="Zhao Y."/>
            <person name="Pandoh P."/>
            <person name="Moore R."/>
            <person name="Sperling F.A."/>
            <person name="Huber D.P."/>
            <person name="Birol I."/>
            <person name="Jones S.J."/>
            <person name="Bohlmann J."/>
        </authorList>
    </citation>
    <scope>NUCLEOTIDE SEQUENCE</scope>
</reference>
<evidence type="ECO:0000313" key="20">
    <source>
        <dbReference type="EMBL" id="ERL83449.1"/>
    </source>
</evidence>
<comment type="subunit">
    <text evidence="3">Homodimer.</text>
</comment>
<evidence type="ECO:0000313" key="24">
    <source>
        <dbReference type="Proteomes" id="UP000030742"/>
    </source>
</evidence>
<sequence>MFVGVTVLLLSWASCALSAQYQERYLDVPVDHFSFSRTNETFKLRFLVVEQFYVKGSPIFFYCGNEADITTFFDNTGFLLEIAPIFNALVVFAEHRYYGLSMPLGARSLSPSEGLRLLTTSQALADFVRLIDHLGGQYFGTMLTNDTFPVVAFGGSYGGMLAAWLRMKYPHVVLGAVASSAPLLQMNNLELCQAFYRSVTESFAANGNCSYPVKLSWAAIRNLSETVQGRRSVSQVFKLCKPLESSEDAGKLIDTLVDIYVNLAMLNYPYPTHFLAPLPANPVKSFCDKLRSFGVVETAVELLQAVSSALEIATNFSGNTQCNNIETTVEQPVDYAWDFQACFELVMPICSSALDMFEPTQWNYSKYAQDCSRKYQVTPYSSNGVLLEHGGRILKYASNIVFSNGLSDPWCSGGVLKNVSDSVVAVLIPQAAHHYDLRAAHPVDSHYVLEARKFHVGQIKKWLNIP</sequence>
<evidence type="ECO:0000256" key="4">
    <source>
        <dbReference type="ARBA" id="ARBA00022645"/>
    </source>
</evidence>
<dbReference type="AlphaFoldDB" id="N6UD38"/>
<dbReference type="Gene3D" id="1.20.120.980">
    <property type="entry name" value="Serine carboxypeptidase S28, SKS domain"/>
    <property type="match status" value="1"/>
</dbReference>
<evidence type="ECO:0000256" key="13">
    <source>
        <dbReference type="ARBA" id="ARBA00059701"/>
    </source>
</evidence>
<dbReference type="STRING" id="77166.N6UD38"/>